<dbReference type="PROSITE" id="PS51459">
    <property type="entry name" value="FIDO"/>
    <property type="match status" value="1"/>
</dbReference>
<dbReference type="NCBIfam" id="TIGR01550">
    <property type="entry name" value="DOC_P1"/>
    <property type="match status" value="1"/>
</dbReference>
<name>A0ABY3Y3F1_9ACTN</name>
<reference evidence="2 3" key="1">
    <citation type="journal article" date="2023" name="Microbiol. Spectr.">
        <title>Synergy between Genome Mining, Metabolomics, and Bioinformatics Uncovers Antibacterial Chlorinated Carbazole Alkaloids and Their Biosynthetic Gene Cluster from Streptomyces tubbatahanensis sp. nov., a Novel Actinomycete Isolated from Sulu Sea, Philippines.</title>
        <authorList>
            <person name="Tenebro C.P."/>
            <person name="Trono D.J.V.L."/>
            <person name="Balida L.A.P."/>
            <person name="Bayog L.K.A."/>
            <person name="Bruna J.R."/>
            <person name="Sabido E.M."/>
            <person name="Caspe D.P.C."/>
            <person name="de Los Santos E.L.C."/>
            <person name="Saludes J.P."/>
            <person name="Dalisay D.S."/>
        </authorList>
    </citation>
    <scope>NUCLEOTIDE SEQUENCE [LARGE SCALE GENOMIC DNA]</scope>
    <source>
        <strain evidence="2 3">DSD3025</strain>
    </source>
</reference>
<protein>
    <submittedName>
        <fullName evidence="2">Type II toxin-antitoxin system death-on-curing family toxin</fullName>
    </submittedName>
</protein>
<organism evidence="2 3">
    <name type="scientific">Streptomyces tubbatahanensis</name>
    <dbReference type="NCBI Taxonomy" id="2923272"/>
    <lineage>
        <taxon>Bacteria</taxon>
        <taxon>Bacillati</taxon>
        <taxon>Actinomycetota</taxon>
        <taxon>Actinomycetes</taxon>
        <taxon>Kitasatosporales</taxon>
        <taxon>Streptomycetaceae</taxon>
        <taxon>Streptomyces</taxon>
    </lineage>
</organism>
<accession>A0ABY3Y3F1</accession>
<sequence>MTEYLDEEDVLSIAEITLGSRPGIRDWGLLSSAVQRPRSSAFGQDAYPGLFEKAAALLHSVASNHSLIDGNKRTGWATAIVFLDLNGYELAEPLDEDKAEAFVLKVSQSRLEIGEIAENLASFVKPS</sequence>
<feature type="domain" description="Fido" evidence="1">
    <location>
        <begin position="5"/>
        <end position="126"/>
    </location>
</feature>
<dbReference type="InterPro" id="IPR006440">
    <property type="entry name" value="Doc"/>
</dbReference>
<dbReference type="PANTHER" id="PTHR39426:SF1">
    <property type="entry name" value="HOMOLOGY TO DEATH-ON-CURING PROTEIN OF PHAGE P1"/>
    <property type="match status" value="1"/>
</dbReference>
<gene>
    <name evidence="2" type="ORF">MMF93_15200</name>
</gene>
<dbReference type="InterPro" id="IPR003812">
    <property type="entry name" value="Fido"/>
</dbReference>
<dbReference type="PANTHER" id="PTHR39426">
    <property type="entry name" value="HOMOLOGY TO DEATH-ON-CURING PROTEIN OF PHAGE P1"/>
    <property type="match status" value="1"/>
</dbReference>
<evidence type="ECO:0000313" key="3">
    <source>
        <dbReference type="Proteomes" id="UP001202244"/>
    </source>
</evidence>
<proteinExistence type="predicted"/>
<evidence type="ECO:0000313" key="2">
    <source>
        <dbReference type="EMBL" id="UNT01069.1"/>
    </source>
</evidence>
<dbReference type="SUPFAM" id="SSF140931">
    <property type="entry name" value="Fic-like"/>
    <property type="match status" value="1"/>
</dbReference>
<dbReference type="InterPro" id="IPR053737">
    <property type="entry name" value="Type_II_TA_Toxin"/>
</dbReference>
<dbReference type="InterPro" id="IPR036597">
    <property type="entry name" value="Fido-like_dom_sf"/>
</dbReference>
<dbReference type="Proteomes" id="UP001202244">
    <property type="component" value="Chromosome"/>
</dbReference>
<dbReference type="EMBL" id="CP093846">
    <property type="protein sequence ID" value="UNT01069.1"/>
    <property type="molecule type" value="Genomic_DNA"/>
</dbReference>
<dbReference type="Pfam" id="PF02661">
    <property type="entry name" value="Fic"/>
    <property type="match status" value="1"/>
</dbReference>
<keyword evidence="3" id="KW-1185">Reference proteome</keyword>
<evidence type="ECO:0000259" key="1">
    <source>
        <dbReference type="PROSITE" id="PS51459"/>
    </source>
</evidence>
<dbReference type="Gene3D" id="1.20.120.1870">
    <property type="entry name" value="Fic/DOC protein, Fido domain"/>
    <property type="match status" value="1"/>
</dbReference>